<dbReference type="InterPro" id="IPR011990">
    <property type="entry name" value="TPR-like_helical_dom_sf"/>
</dbReference>
<dbReference type="AlphaFoldDB" id="A0AAD8TGJ1"/>
<dbReference type="Proteomes" id="UP001231189">
    <property type="component" value="Unassembled WGS sequence"/>
</dbReference>
<evidence type="ECO:0000313" key="4">
    <source>
        <dbReference type="Proteomes" id="UP001231189"/>
    </source>
</evidence>
<protein>
    <submittedName>
        <fullName evidence="3">Uncharacterized protein</fullName>
    </submittedName>
</protein>
<sequence length="151" mass="16103">MLNTALAAATERVCSGILSMEDAHHLLDELLRHATSIAVHGLNGILAALARAPASIACSNGPALTVALFAHTSRGAGPLVKTPSECAYSILMDCCCRSHCLNLALAFFDPLLISALKVDGFVANILFKCLCHAKQTDEAVDLLLQRYRSWV</sequence>
<keyword evidence="4" id="KW-1185">Reference proteome</keyword>
<proteinExistence type="predicted"/>
<keyword evidence="1" id="KW-0677">Repeat</keyword>
<dbReference type="Pfam" id="PF01535">
    <property type="entry name" value="PPR"/>
    <property type="match status" value="2"/>
</dbReference>
<keyword evidence="2" id="KW-0809">Transit peptide</keyword>
<comment type="caution">
    <text evidence="3">The sequence shown here is derived from an EMBL/GenBank/DDBJ whole genome shotgun (WGS) entry which is preliminary data.</text>
</comment>
<reference evidence="3" key="1">
    <citation type="submission" date="2023-07" db="EMBL/GenBank/DDBJ databases">
        <title>A chromosome-level genome assembly of Lolium multiflorum.</title>
        <authorList>
            <person name="Chen Y."/>
            <person name="Copetti D."/>
            <person name="Kolliker R."/>
            <person name="Studer B."/>
        </authorList>
    </citation>
    <scope>NUCLEOTIDE SEQUENCE</scope>
    <source>
        <strain evidence="3">02402/16</strain>
        <tissue evidence="3">Leaf</tissue>
    </source>
</reference>
<organism evidence="3 4">
    <name type="scientific">Lolium multiflorum</name>
    <name type="common">Italian ryegrass</name>
    <name type="synonym">Lolium perenne subsp. multiflorum</name>
    <dbReference type="NCBI Taxonomy" id="4521"/>
    <lineage>
        <taxon>Eukaryota</taxon>
        <taxon>Viridiplantae</taxon>
        <taxon>Streptophyta</taxon>
        <taxon>Embryophyta</taxon>
        <taxon>Tracheophyta</taxon>
        <taxon>Spermatophyta</taxon>
        <taxon>Magnoliopsida</taxon>
        <taxon>Liliopsida</taxon>
        <taxon>Poales</taxon>
        <taxon>Poaceae</taxon>
        <taxon>BOP clade</taxon>
        <taxon>Pooideae</taxon>
        <taxon>Poodae</taxon>
        <taxon>Poeae</taxon>
        <taxon>Poeae Chloroplast Group 2 (Poeae type)</taxon>
        <taxon>Loliodinae</taxon>
        <taxon>Loliinae</taxon>
        <taxon>Lolium</taxon>
    </lineage>
</organism>
<evidence type="ECO:0000313" key="3">
    <source>
        <dbReference type="EMBL" id="KAK1682565.1"/>
    </source>
</evidence>
<name>A0AAD8TGJ1_LOLMU</name>
<evidence type="ECO:0000256" key="2">
    <source>
        <dbReference type="ARBA" id="ARBA00022946"/>
    </source>
</evidence>
<evidence type="ECO:0000256" key="1">
    <source>
        <dbReference type="ARBA" id="ARBA00022737"/>
    </source>
</evidence>
<dbReference type="Gene3D" id="1.25.40.10">
    <property type="entry name" value="Tetratricopeptide repeat domain"/>
    <property type="match status" value="1"/>
</dbReference>
<gene>
    <name evidence="3" type="ORF">QYE76_043413</name>
</gene>
<accession>A0AAD8TGJ1</accession>
<dbReference type="EMBL" id="JAUUTY010000002">
    <property type="protein sequence ID" value="KAK1682565.1"/>
    <property type="molecule type" value="Genomic_DNA"/>
</dbReference>
<dbReference type="InterPro" id="IPR002885">
    <property type="entry name" value="PPR_rpt"/>
</dbReference>